<dbReference type="Proteomes" id="UP000598271">
    <property type="component" value="Unassembled WGS sequence"/>
</dbReference>
<dbReference type="Pfam" id="PF04264">
    <property type="entry name" value="YceI"/>
    <property type="match status" value="1"/>
</dbReference>
<dbReference type="Gene3D" id="2.40.128.110">
    <property type="entry name" value="Lipid/polyisoprenoid-binding, YceI-like"/>
    <property type="match status" value="1"/>
</dbReference>
<name>A0A8J3G8Q4_9BACT</name>
<protein>
    <submittedName>
        <fullName evidence="2">Lipid-binding protein</fullName>
    </submittedName>
</protein>
<evidence type="ECO:0000259" key="1">
    <source>
        <dbReference type="SMART" id="SM00867"/>
    </source>
</evidence>
<dbReference type="SMART" id="SM00867">
    <property type="entry name" value="YceI"/>
    <property type="match status" value="1"/>
</dbReference>
<dbReference type="EMBL" id="BMXF01000001">
    <property type="protein sequence ID" value="GHB56967.1"/>
    <property type="molecule type" value="Genomic_DNA"/>
</dbReference>
<evidence type="ECO:0000313" key="2">
    <source>
        <dbReference type="EMBL" id="GHB56967.1"/>
    </source>
</evidence>
<dbReference type="InterPro" id="IPR007372">
    <property type="entry name" value="Lipid/polyisoprenoid-bd_YceI"/>
</dbReference>
<gene>
    <name evidence="2" type="primary">yceI</name>
    <name evidence="2" type="ORF">GCM10007390_07980</name>
</gene>
<dbReference type="PANTHER" id="PTHR34406">
    <property type="entry name" value="PROTEIN YCEI"/>
    <property type="match status" value="1"/>
</dbReference>
<proteinExistence type="predicted"/>
<evidence type="ECO:0000313" key="3">
    <source>
        <dbReference type="Proteomes" id="UP000598271"/>
    </source>
</evidence>
<dbReference type="SUPFAM" id="SSF101874">
    <property type="entry name" value="YceI-like"/>
    <property type="match status" value="1"/>
</dbReference>
<sequence>MKLFKQLAGTAAAVLLLTSATLVEKINKATTYKVDTSKSELIWRGKKVTGEHHGTIDLQSGSFTLDGMKLTGGSFVADMSSIKDLDIADKDMNGKLVGHLKSEDFFGVEKHPVAKFVVTKATPKSGGMLDVTGDLTIKGITKPVTFPVTVTSTGGQAMVKGTIVVDRSKYDMKFRSKSFFDAATLGDKMVYDDFEIEVDLVGTK</sequence>
<accession>A0A8J3G8Q4</accession>
<dbReference type="AlphaFoldDB" id="A0A8J3G8Q4"/>
<feature type="domain" description="Lipid/polyisoprenoid-binding YceI-like" evidence="1">
    <location>
        <begin position="31"/>
        <end position="203"/>
    </location>
</feature>
<organism evidence="2 3">
    <name type="scientific">Persicitalea jodogahamensis</name>
    <dbReference type="NCBI Taxonomy" id="402147"/>
    <lineage>
        <taxon>Bacteria</taxon>
        <taxon>Pseudomonadati</taxon>
        <taxon>Bacteroidota</taxon>
        <taxon>Cytophagia</taxon>
        <taxon>Cytophagales</taxon>
        <taxon>Spirosomataceae</taxon>
        <taxon>Persicitalea</taxon>
    </lineage>
</organism>
<dbReference type="InterPro" id="IPR036761">
    <property type="entry name" value="TTHA0802/YceI-like_sf"/>
</dbReference>
<keyword evidence="3" id="KW-1185">Reference proteome</keyword>
<reference evidence="2 3" key="1">
    <citation type="journal article" date="2014" name="Int. J. Syst. Evol. Microbiol.">
        <title>Complete genome sequence of Corynebacterium casei LMG S-19264T (=DSM 44701T), isolated from a smear-ripened cheese.</title>
        <authorList>
            <consortium name="US DOE Joint Genome Institute (JGI-PGF)"/>
            <person name="Walter F."/>
            <person name="Albersmeier A."/>
            <person name="Kalinowski J."/>
            <person name="Ruckert C."/>
        </authorList>
    </citation>
    <scope>NUCLEOTIDE SEQUENCE [LARGE SCALE GENOMIC DNA]</scope>
    <source>
        <strain evidence="2 3">KCTC 12866</strain>
    </source>
</reference>
<dbReference type="RefSeq" id="WP_189563048.1">
    <property type="nucleotide sequence ID" value="NZ_BMXF01000001.1"/>
</dbReference>
<dbReference type="PANTHER" id="PTHR34406:SF1">
    <property type="entry name" value="PROTEIN YCEI"/>
    <property type="match status" value="1"/>
</dbReference>
<comment type="caution">
    <text evidence="2">The sequence shown here is derived from an EMBL/GenBank/DDBJ whole genome shotgun (WGS) entry which is preliminary data.</text>
</comment>